<gene>
    <name evidence="2" type="ORF">ACFFIP_05780</name>
</gene>
<evidence type="ECO:0000313" key="2">
    <source>
        <dbReference type="EMBL" id="MFC0262186.1"/>
    </source>
</evidence>
<dbReference type="InterPro" id="IPR029060">
    <property type="entry name" value="PIN-like_dom_sf"/>
</dbReference>
<evidence type="ECO:0000259" key="1">
    <source>
        <dbReference type="Pfam" id="PF01850"/>
    </source>
</evidence>
<dbReference type="Pfam" id="PF01850">
    <property type="entry name" value="PIN"/>
    <property type="match status" value="1"/>
</dbReference>
<feature type="domain" description="PIN" evidence="1">
    <location>
        <begin position="4"/>
        <end position="116"/>
    </location>
</feature>
<dbReference type="EMBL" id="JBHLWI010000010">
    <property type="protein sequence ID" value="MFC0262186.1"/>
    <property type="molecule type" value="Genomic_DNA"/>
</dbReference>
<dbReference type="RefSeq" id="WP_382386630.1">
    <property type="nucleotide sequence ID" value="NZ_JBHLWI010000010.1"/>
</dbReference>
<evidence type="ECO:0000313" key="3">
    <source>
        <dbReference type="Proteomes" id="UP001589797"/>
    </source>
</evidence>
<keyword evidence="3" id="KW-1185">Reference proteome</keyword>
<dbReference type="InterPro" id="IPR002716">
    <property type="entry name" value="PIN_dom"/>
</dbReference>
<reference evidence="2 3" key="1">
    <citation type="submission" date="2024-09" db="EMBL/GenBank/DDBJ databases">
        <authorList>
            <person name="Sun Q."/>
            <person name="Mori K."/>
        </authorList>
    </citation>
    <scope>NUCLEOTIDE SEQUENCE [LARGE SCALE GENOMIC DNA]</scope>
    <source>
        <strain evidence="2 3">CCM 7650</strain>
    </source>
</reference>
<dbReference type="Gene3D" id="3.40.50.1010">
    <property type="entry name" value="5'-nuclease"/>
    <property type="match status" value="1"/>
</dbReference>
<dbReference type="CDD" id="cd18692">
    <property type="entry name" value="PIN_VapC-like"/>
    <property type="match status" value="1"/>
</dbReference>
<proteinExistence type="predicted"/>
<accession>A0ABV6FR29</accession>
<dbReference type="SUPFAM" id="SSF88723">
    <property type="entry name" value="PIN domain-like"/>
    <property type="match status" value="1"/>
</dbReference>
<protein>
    <submittedName>
        <fullName evidence="2">PIN domain-containing protein</fullName>
    </submittedName>
</protein>
<dbReference type="Proteomes" id="UP001589797">
    <property type="component" value="Unassembled WGS sequence"/>
</dbReference>
<comment type="caution">
    <text evidence="2">The sequence shown here is derived from an EMBL/GenBank/DDBJ whole genome shotgun (WGS) entry which is preliminary data.</text>
</comment>
<sequence>MSRIAVDTNVLLYFLDTSMANRRDISADIILQNPFFNSQSLSEFVNVLNRRWKYPKEKIVEVLGKILEICQYVPLKQSTISIANELVRKYDFQIFDAFIVASALENDCEVLYTEDLQHLLLVENKLKIINPFL</sequence>
<organism evidence="2 3">
    <name type="scientific">Fontibacter flavus</name>
    <dbReference type="NCBI Taxonomy" id="654838"/>
    <lineage>
        <taxon>Bacteria</taxon>
        <taxon>Pseudomonadati</taxon>
        <taxon>Bacteroidota</taxon>
        <taxon>Cytophagia</taxon>
        <taxon>Cytophagales</taxon>
        <taxon>Cyclobacteriaceae</taxon>
        <taxon>Fontibacter</taxon>
    </lineage>
</organism>
<name>A0ABV6FR29_9BACT</name>